<dbReference type="RefSeq" id="WP_068864077.1">
    <property type="nucleotide sequence ID" value="NZ_LZYB01000003.1"/>
</dbReference>
<keyword evidence="9" id="KW-1185">Reference proteome</keyword>
<evidence type="ECO:0000259" key="7">
    <source>
        <dbReference type="Pfam" id="PF01823"/>
    </source>
</evidence>
<keyword evidence="4" id="KW-0472">Membrane</keyword>
<dbReference type="EMBL" id="LZYB01000003">
    <property type="protein sequence ID" value="OBV11362.1"/>
    <property type="molecule type" value="Genomic_DNA"/>
</dbReference>
<dbReference type="Proteomes" id="UP000092484">
    <property type="component" value="Unassembled WGS sequence"/>
</dbReference>
<comment type="caution">
    <text evidence="8">The sequence shown here is derived from an EMBL/GenBank/DDBJ whole genome shotgun (WGS) entry which is preliminary data.</text>
</comment>
<dbReference type="InterPro" id="IPR020864">
    <property type="entry name" value="MACPF"/>
</dbReference>
<comment type="subcellular location">
    <subcellularLocation>
        <location evidence="1">Membrane</location>
    </subcellularLocation>
    <subcellularLocation>
        <location evidence="2">Secreted</location>
    </subcellularLocation>
</comment>
<name>A0A1A7BIT9_9SPHN</name>
<evidence type="ECO:0000313" key="9">
    <source>
        <dbReference type="Proteomes" id="UP000092484"/>
    </source>
</evidence>
<dbReference type="AlphaFoldDB" id="A0A1A7BIT9"/>
<feature type="chain" id="PRO_5008355034" evidence="6">
    <location>
        <begin position="29"/>
        <end position="884"/>
    </location>
</feature>
<accession>A0A1A7BIT9</accession>
<dbReference type="GO" id="GO:0005576">
    <property type="term" value="C:extracellular region"/>
    <property type="evidence" value="ECO:0007669"/>
    <property type="project" value="UniProtKB-SubCell"/>
</dbReference>
<feature type="signal peptide" evidence="6">
    <location>
        <begin position="1"/>
        <end position="28"/>
    </location>
</feature>
<dbReference type="STRING" id="1300349.I603_1770"/>
<dbReference type="Pfam" id="PF01823">
    <property type="entry name" value="MACPF"/>
    <property type="match status" value="1"/>
</dbReference>
<reference evidence="8 9" key="1">
    <citation type="submission" date="2016-06" db="EMBL/GenBank/DDBJ databases">
        <title>Genome sequence of Porphyrobacter dokdonensis DSW-74.</title>
        <authorList>
            <person name="Kim J.F."/>
            <person name="Song J.Y."/>
        </authorList>
    </citation>
    <scope>NUCLEOTIDE SEQUENCE [LARGE SCALE GENOMIC DNA]</scope>
    <source>
        <strain evidence="8 9">DSW-74</strain>
    </source>
</reference>
<sequence length="884" mass="95986">MRKGTLVACLGAALMAGTALVPAQPASAQIPALLPDKDAVEQTEAMDIDGDWRVNTINKVIRIERGRAYAVEGWTHAFVLRVRPDMVTIRNIRQIDAETYVGDDLPMMGQVTMKVVSPDRIEASVPGLFGPARYVLSRVAGSSSGAADGPVMFATPGDAGAPPSDAPSRPGNRLRFASLADAFGEPRAVAEAFRGCVIPDGARQEMSARPPQPSPRDRITGIEFAPVASADPNADVPDAGDMCWTRLDGVWREDRTPTFDTSANDGSEWDVQGLPLAGLLHGNYTTPAALFIAPGDDPENELYVMAGIDDVRMTRYVSNDGVSVDDLIGQPGMNKVFEAEEQTSLPQRLTIDYTAGGDLRIRLGNRQFLRPQTAASRDLPSDDAFLIQFQTDNFAANLKGYNVLTQDPFLLMNNNMREVFDRRDPDEYRIQEKYAVPFGFTLQNELLQGNVYRSTTVSSAKEMQDANSTSFGVKANISVSGAVNTALSFGPGPGRPEIADTGASVGYSATQSTMNSMRQSNTVAQVVGYSRAKSYAIILDHSESKLSSGFLTAVGDAQREGRYQDLIDQFGTHYAYAVTYGASAKMTRDISTEAFEAVLKETEGDKLEGEVRILGSSIGGFNESMRSRVEGYSGAFGNEGGRFIAVGGNGSWDSGGYSRGDRVAPILLDLRPLDELLNPINFPDQPDIYTRVRAELALAINQYLAGQARPLSNERLISKVTYTPPAPEPEPEPGAAVEEWYVYVRTIGCTKPGPGTTTGASGDIRISASGPRNAFAGSKELSTGCKWRDDQSRTYDYRASDNTPGLMVLRGTREQLRNYTLNFDFNWRYTGATQGRIRTDKRTLSSTPMQGAGLAVGKSHTTRWSFGPKGRPEITLHLRVKRIK</sequence>
<evidence type="ECO:0000256" key="2">
    <source>
        <dbReference type="ARBA" id="ARBA00004613"/>
    </source>
</evidence>
<dbReference type="PROSITE" id="PS00279">
    <property type="entry name" value="MACPF_1"/>
    <property type="match status" value="1"/>
</dbReference>
<organism evidence="8 9">
    <name type="scientific">Erythrobacter dokdonensis DSW-74</name>
    <dbReference type="NCBI Taxonomy" id="1300349"/>
    <lineage>
        <taxon>Bacteria</taxon>
        <taxon>Pseudomonadati</taxon>
        <taxon>Pseudomonadota</taxon>
        <taxon>Alphaproteobacteria</taxon>
        <taxon>Sphingomonadales</taxon>
        <taxon>Erythrobacteraceae</taxon>
        <taxon>Erythrobacter/Porphyrobacter group</taxon>
        <taxon>Erythrobacter</taxon>
    </lineage>
</organism>
<feature type="domain" description="MACPF" evidence="7">
    <location>
        <begin position="534"/>
        <end position="703"/>
    </location>
</feature>
<evidence type="ECO:0000256" key="6">
    <source>
        <dbReference type="SAM" id="SignalP"/>
    </source>
</evidence>
<evidence type="ECO:0000256" key="1">
    <source>
        <dbReference type="ARBA" id="ARBA00004370"/>
    </source>
</evidence>
<dbReference type="GO" id="GO:0016020">
    <property type="term" value="C:membrane"/>
    <property type="evidence" value="ECO:0007669"/>
    <property type="project" value="UniProtKB-SubCell"/>
</dbReference>
<protein>
    <submittedName>
        <fullName evidence="8">MACPF domain-containing protein</fullName>
    </submittedName>
</protein>
<proteinExistence type="predicted"/>
<keyword evidence="6" id="KW-0732">Signal</keyword>
<dbReference type="InterPro" id="IPR020863">
    <property type="entry name" value="MACPF_CS"/>
</dbReference>
<gene>
    <name evidence="8" type="ORF">I603_1770</name>
</gene>
<keyword evidence="5" id="KW-1015">Disulfide bond</keyword>
<evidence type="ECO:0000256" key="4">
    <source>
        <dbReference type="ARBA" id="ARBA00023136"/>
    </source>
</evidence>
<evidence type="ECO:0000256" key="3">
    <source>
        <dbReference type="ARBA" id="ARBA00022525"/>
    </source>
</evidence>
<evidence type="ECO:0000313" key="8">
    <source>
        <dbReference type="EMBL" id="OBV11362.1"/>
    </source>
</evidence>
<evidence type="ECO:0000256" key="5">
    <source>
        <dbReference type="ARBA" id="ARBA00023157"/>
    </source>
</evidence>
<keyword evidence="3" id="KW-0964">Secreted</keyword>